<sequence>MRTAALSFTRTRLARPSTISRCLSSTAVRARPTAISRAEKAADLKTYPESAITQQKLPDGLGNRHWSEENATESEKDIRADKETQLEGVIKKAPTGSPS</sequence>
<protein>
    <submittedName>
        <fullName evidence="2">Uncharacterized protein</fullName>
    </submittedName>
</protein>
<name>A0AAV9Q086_9PEZI</name>
<keyword evidence="3" id="KW-1185">Reference proteome</keyword>
<dbReference type="Proteomes" id="UP001345827">
    <property type="component" value="Unassembled WGS sequence"/>
</dbReference>
<comment type="caution">
    <text evidence="2">The sequence shown here is derived from an EMBL/GenBank/DDBJ whole genome shotgun (WGS) entry which is preliminary data.</text>
</comment>
<dbReference type="AlphaFoldDB" id="A0AAV9Q086"/>
<evidence type="ECO:0000256" key="1">
    <source>
        <dbReference type="SAM" id="MobiDB-lite"/>
    </source>
</evidence>
<evidence type="ECO:0000313" key="3">
    <source>
        <dbReference type="Proteomes" id="UP001345827"/>
    </source>
</evidence>
<accession>A0AAV9Q086</accession>
<feature type="region of interest" description="Disordered" evidence="1">
    <location>
        <begin position="47"/>
        <end position="99"/>
    </location>
</feature>
<organism evidence="2 3">
    <name type="scientific">Vermiconidia calcicola</name>
    <dbReference type="NCBI Taxonomy" id="1690605"/>
    <lineage>
        <taxon>Eukaryota</taxon>
        <taxon>Fungi</taxon>
        <taxon>Dikarya</taxon>
        <taxon>Ascomycota</taxon>
        <taxon>Pezizomycotina</taxon>
        <taxon>Dothideomycetes</taxon>
        <taxon>Dothideomycetidae</taxon>
        <taxon>Mycosphaerellales</taxon>
        <taxon>Extremaceae</taxon>
        <taxon>Vermiconidia</taxon>
    </lineage>
</organism>
<proteinExistence type="predicted"/>
<feature type="compositionally biased region" description="Basic and acidic residues" evidence="1">
    <location>
        <begin position="65"/>
        <end position="85"/>
    </location>
</feature>
<reference evidence="2 3" key="1">
    <citation type="submission" date="2023-06" db="EMBL/GenBank/DDBJ databases">
        <title>Black Yeasts Isolated from many extreme environments.</title>
        <authorList>
            <person name="Coleine C."/>
            <person name="Stajich J.E."/>
            <person name="Selbmann L."/>
        </authorList>
    </citation>
    <scope>NUCLEOTIDE SEQUENCE [LARGE SCALE GENOMIC DNA]</scope>
    <source>
        <strain evidence="2 3">CCFEE 5887</strain>
    </source>
</reference>
<evidence type="ECO:0000313" key="2">
    <source>
        <dbReference type="EMBL" id="KAK5532476.1"/>
    </source>
</evidence>
<gene>
    <name evidence="2" type="ORF">LTR25_008009</name>
</gene>
<dbReference type="EMBL" id="JAXLQG010000015">
    <property type="protein sequence ID" value="KAK5532476.1"/>
    <property type="molecule type" value="Genomic_DNA"/>
</dbReference>